<evidence type="ECO:0000313" key="2">
    <source>
        <dbReference type="Proteomes" id="UP000054270"/>
    </source>
</evidence>
<proteinExistence type="predicted"/>
<name>A0A0D2MX94_HYPSF</name>
<dbReference type="AlphaFoldDB" id="A0A0D2MX94"/>
<sequence>MASSASVPLLDTSTSIKVSSTLEKSTGKKNLIDKSPETCWTSQQGLPQFIQLGFTSHVIPKHLSITFQGGFVGTRCALYVPREDDKKEWHLVCTVYPEDVNRRQIFDVIPEKPEALHNGVSSLKLVFESSSDFFGRITIYDLSLDGMI</sequence>
<dbReference type="Proteomes" id="UP000054270">
    <property type="component" value="Unassembled WGS sequence"/>
</dbReference>
<evidence type="ECO:0000313" key="1">
    <source>
        <dbReference type="EMBL" id="KJA28653.1"/>
    </source>
</evidence>
<keyword evidence="2" id="KW-1185">Reference proteome</keyword>
<dbReference type="EMBL" id="KN817521">
    <property type="protein sequence ID" value="KJA28653.1"/>
    <property type="molecule type" value="Genomic_DNA"/>
</dbReference>
<dbReference type="SUPFAM" id="SSF49785">
    <property type="entry name" value="Galactose-binding domain-like"/>
    <property type="match status" value="1"/>
</dbReference>
<dbReference type="Gene3D" id="2.60.120.260">
    <property type="entry name" value="Galactose-binding domain-like"/>
    <property type="match status" value="1"/>
</dbReference>
<dbReference type="OrthoDB" id="10052260at2759"/>
<dbReference type="InterPro" id="IPR008979">
    <property type="entry name" value="Galactose-bd-like_sf"/>
</dbReference>
<protein>
    <recommendedName>
        <fullName evidence="3">SUN domain-containing protein</fullName>
    </recommendedName>
</protein>
<gene>
    <name evidence="1" type="ORF">HYPSUDRAFT_62295</name>
</gene>
<dbReference type="STRING" id="945553.A0A0D2MX94"/>
<accession>A0A0D2MX94</accession>
<dbReference type="OMA" id="FFGRITV"/>
<reference evidence="2" key="1">
    <citation type="submission" date="2014-04" db="EMBL/GenBank/DDBJ databases">
        <title>Evolutionary Origins and Diversification of the Mycorrhizal Mutualists.</title>
        <authorList>
            <consortium name="DOE Joint Genome Institute"/>
            <consortium name="Mycorrhizal Genomics Consortium"/>
            <person name="Kohler A."/>
            <person name="Kuo A."/>
            <person name="Nagy L.G."/>
            <person name="Floudas D."/>
            <person name="Copeland A."/>
            <person name="Barry K.W."/>
            <person name="Cichocki N."/>
            <person name="Veneault-Fourrey C."/>
            <person name="LaButti K."/>
            <person name="Lindquist E.A."/>
            <person name="Lipzen A."/>
            <person name="Lundell T."/>
            <person name="Morin E."/>
            <person name="Murat C."/>
            <person name="Riley R."/>
            <person name="Ohm R."/>
            <person name="Sun H."/>
            <person name="Tunlid A."/>
            <person name="Henrissat B."/>
            <person name="Grigoriev I.V."/>
            <person name="Hibbett D.S."/>
            <person name="Martin F."/>
        </authorList>
    </citation>
    <scope>NUCLEOTIDE SEQUENCE [LARGE SCALE GENOMIC DNA]</scope>
    <source>
        <strain evidence="2">FD-334 SS-4</strain>
    </source>
</reference>
<organism evidence="1 2">
    <name type="scientific">Hypholoma sublateritium (strain FD-334 SS-4)</name>
    <dbReference type="NCBI Taxonomy" id="945553"/>
    <lineage>
        <taxon>Eukaryota</taxon>
        <taxon>Fungi</taxon>
        <taxon>Dikarya</taxon>
        <taxon>Basidiomycota</taxon>
        <taxon>Agaricomycotina</taxon>
        <taxon>Agaricomycetes</taxon>
        <taxon>Agaricomycetidae</taxon>
        <taxon>Agaricales</taxon>
        <taxon>Agaricineae</taxon>
        <taxon>Strophariaceae</taxon>
        <taxon>Hypholoma</taxon>
    </lineage>
</organism>
<evidence type="ECO:0008006" key="3">
    <source>
        <dbReference type="Google" id="ProtNLM"/>
    </source>
</evidence>